<sequence>MRAPLTIAQRLGMGFGLILSLMVLITLIGLNRVGVIDRTLTEVSDGATVKQRYAINFRGSVHDRAIAIRDAVLVRENQALATHTGEIERLKAFYQESAVAMDRLFAEVKPTAQEQRLLSSIKDIERTTLTLSDELLRLRRSGDVDAARALLLSDVSGAYSEWLARINAFIDHQEAAISADIGLVREVAGGFQVLILLVTGIAVLLSVAVSAMIIRQLRSILGAEPHEVAQVIRNLADGKLNQRIQTAYPGSVMGAARDMIAHLSDTIAQVRSAADELSDSSAQLMTTGESNNRQIRLQAAEAEQMATAINQMAATVSEVASYAASAASATRNADSEVENGNRMVQETASAISNLAATLENATATVQQVSRDSSNIEKITEVINAIAEQTNLLALNAAIEAARAGEQGRGFAVVADEVRALAARTQDSTREIRDMIAQLQEGAGKAAAVMQTSRDLAKHTVEQTSRAESALVKIRHEVGEINDMNAQIASASEQQSAVAEEVNQNITRIHDATLQTAAGSDQVVASSHELALLAEKLDSKVSFFKLAGS</sequence>
<feature type="transmembrane region" description="Helical" evidence="3">
    <location>
        <begin position="12"/>
        <end position="30"/>
    </location>
</feature>
<comment type="similarity">
    <text evidence="2">Belongs to the methyl-accepting chemotaxis (MCP) protein family.</text>
</comment>
<protein>
    <recommendedName>
        <fullName evidence="4">Methyl-accepting transducer domain-containing protein</fullName>
    </recommendedName>
</protein>
<proteinExistence type="inferred from homology"/>
<dbReference type="SMART" id="SM00283">
    <property type="entry name" value="MA"/>
    <property type="match status" value="1"/>
</dbReference>
<dbReference type="Gene3D" id="1.10.287.950">
    <property type="entry name" value="Methyl-accepting chemotaxis protein"/>
    <property type="match status" value="1"/>
</dbReference>
<dbReference type="InterPro" id="IPR004089">
    <property type="entry name" value="MCPsignal_dom"/>
</dbReference>
<evidence type="ECO:0000256" key="1">
    <source>
        <dbReference type="ARBA" id="ARBA00023224"/>
    </source>
</evidence>
<dbReference type="InterPro" id="IPR024478">
    <property type="entry name" value="HlyB_4HB_MCP"/>
</dbReference>
<keyword evidence="1" id="KW-0807">Transducer</keyword>
<evidence type="ECO:0000259" key="4">
    <source>
        <dbReference type="PROSITE" id="PS50111"/>
    </source>
</evidence>
<feature type="transmembrane region" description="Helical" evidence="3">
    <location>
        <begin position="193"/>
        <end position="214"/>
    </location>
</feature>
<dbReference type="PRINTS" id="PR00260">
    <property type="entry name" value="CHEMTRNSDUCR"/>
</dbReference>
<dbReference type="CDD" id="cd19411">
    <property type="entry name" value="MCP2201-like_sensor"/>
    <property type="match status" value="1"/>
</dbReference>
<dbReference type="AlphaFoldDB" id="A0A0F9XLR1"/>
<dbReference type="FunFam" id="1.10.287.950:FF:000001">
    <property type="entry name" value="Methyl-accepting chemotaxis sensory transducer"/>
    <property type="match status" value="1"/>
</dbReference>
<dbReference type="SUPFAM" id="SSF58104">
    <property type="entry name" value="Methyl-accepting chemotaxis protein (MCP) signaling domain"/>
    <property type="match status" value="1"/>
</dbReference>
<name>A0A0F9XLR1_9ZZZZ</name>
<dbReference type="GO" id="GO:0006935">
    <property type="term" value="P:chemotaxis"/>
    <property type="evidence" value="ECO:0007669"/>
    <property type="project" value="InterPro"/>
</dbReference>
<dbReference type="CDD" id="cd11386">
    <property type="entry name" value="MCP_signal"/>
    <property type="match status" value="1"/>
</dbReference>
<dbReference type="EMBL" id="LAZR01000089">
    <property type="protein sequence ID" value="KKN93063.1"/>
    <property type="molecule type" value="Genomic_DNA"/>
</dbReference>
<dbReference type="GO" id="GO:0016020">
    <property type="term" value="C:membrane"/>
    <property type="evidence" value="ECO:0007669"/>
    <property type="project" value="InterPro"/>
</dbReference>
<accession>A0A0F9XLR1</accession>
<gene>
    <name evidence="5" type="ORF">LCGC14_0201520</name>
</gene>
<evidence type="ECO:0000256" key="2">
    <source>
        <dbReference type="ARBA" id="ARBA00029447"/>
    </source>
</evidence>
<dbReference type="GO" id="GO:0004888">
    <property type="term" value="F:transmembrane signaling receptor activity"/>
    <property type="evidence" value="ECO:0007669"/>
    <property type="project" value="InterPro"/>
</dbReference>
<feature type="domain" description="Methyl-accepting transducer" evidence="4">
    <location>
        <begin position="273"/>
        <end position="509"/>
    </location>
</feature>
<dbReference type="InterPro" id="IPR004090">
    <property type="entry name" value="Chemotax_Me-accpt_rcpt"/>
</dbReference>
<comment type="caution">
    <text evidence="5">The sequence shown here is derived from an EMBL/GenBank/DDBJ whole genome shotgun (WGS) entry which is preliminary data.</text>
</comment>
<keyword evidence="3" id="KW-1133">Transmembrane helix</keyword>
<dbReference type="PANTHER" id="PTHR32089:SF112">
    <property type="entry name" value="LYSOZYME-LIKE PROTEIN-RELATED"/>
    <property type="match status" value="1"/>
</dbReference>
<reference evidence="5" key="1">
    <citation type="journal article" date="2015" name="Nature">
        <title>Complex archaea that bridge the gap between prokaryotes and eukaryotes.</title>
        <authorList>
            <person name="Spang A."/>
            <person name="Saw J.H."/>
            <person name="Jorgensen S.L."/>
            <person name="Zaremba-Niedzwiedzka K."/>
            <person name="Martijn J."/>
            <person name="Lind A.E."/>
            <person name="van Eijk R."/>
            <person name="Schleper C."/>
            <person name="Guy L."/>
            <person name="Ettema T.J."/>
        </authorList>
    </citation>
    <scope>NUCLEOTIDE SEQUENCE</scope>
</reference>
<evidence type="ECO:0000256" key="3">
    <source>
        <dbReference type="SAM" id="Phobius"/>
    </source>
</evidence>
<evidence type="ECO:0000313" key="5">
    <source>
        <dbReference type="EMBL" id="KKN93063.1"/>
    </source>
</evidence>
<dbReference type="PANTHER" id="PTHR32089">
    <property type="entry name" value="METHYL-ACCEPTING CHEMOTAXIS PROTEIN MCPB"/>
    <property type="match status" value="1"/>
</dbReference>
<organism evidence="5">
    <name type="scientific">marine sediment metagenome</name>
    <dbReference type="NCBI Taxonomy" id="412755"/>
    <lineage>
        <taxon>unclassified sequences</taxon>
        <taxon>metagenomes</taxon>
        <taxon>ecological metagenomes</taxon>
    </lineage>
</organism>
<dbReference type="Pfam" id="PF12729">
    <property type="entry name" value="4HB_MCP_1"/>
    <property type="match status" value="1"/>
</dbReference>
<dbReference type="Pfam" id="PF00015">
    <property type="entry name" value="MCPsignal"/>
    <property type="match status" value="1"/>
</dbReference>
<keyword evidence="3" id="KW-0472">Membrane</keyword>
<keyword evidence="3" id="KW-0812">Transmembrane</keyword>
<dbReference type="InterPro" id="IPR047347">
    <property type="entry name" value="YvaQ-like_sensor"/>
</dbReference>
<dbReference type="GO" id="GO:0007165">
    <property type="term" value="P:signal transduction"/>
    <property type="evidence" value="ECO:0007669"/>
    <property type="project" value="UniProtKB-KW"/>
</dbReference>
<dbReference type="PROSITE" id="PS50111">
    <property type="entry name" value="CHEMOTAXIS_TRANSDUC_2"/>
    <property type="match status" value="1"/>
</dbReference>